<evidence type="ECO:0000256" key="2">
    <source>
        <dbReference type="ARBA" id="ARBA00020928"/>
    </source>
</evidence>
<comment type="cofactor">
    <cofactor evidence="3">
        <name>Cu cation</name>
        <dbReference type="ChEBI" id="CHEBI:23378"/>
    </cofactor>
    <text evidence="3">Binds 1 copper ion per subunit.</text>
</comment>
<dbReference type="Proteomes" id="UP001610432">
    <property type="component" value="Unassembled WGS sequence"/>
</dbReference>
<dbReference type="PROSITE" id="PS00332">
    <property type="entry name" value="SOD_CU_ZN_2"/>
    <property type="match status" value="1"/>
</dbReference>
<dbReference type="Gene3D" id="2.60.40.200">
    <property type="entry name" value="Superoxide dismutase, copper/zinc binding domain"/>
    <property type="match status" value="1"/>
</dbReference>
<gene>
    <name evidence="5" type="ORF">BJX67DRAFT_384222</name>
</gene>
<dbReference type="Pfam" id="PF00080">
    <property type="entry name" value="Sod_Cu"/>
    <property type="match status" value="1"/>
</dbReference>
<comment type="catalytic activity">
    <reaction evidence="3">
        <text>2 superoxide + 2 H(+) = H2O2 + O2</text>
        <dbReference type="Rhea" id="RHEA:20696"/>
        <dbReference type="ChEBI" id="CHEBI:15378"/>
        <dbReference type="ChEBI" id="CHEBI:15379"/>
        <dbReference type="ChEBI" id="CHEBI:16240"/>
        <dbReference type="ChEBI" id="CHEBI:18421"/>
        <dbReference type="EC" id="1.15.1.1"/>
    </reaction>
</comment>
<proteinExistence type="inferred from homology"/>
<keyword evidence="3" id="KW-0479">Metal-binding</keyword>
<protein>
    <recommendedName>
        <fullName evidence="2 3">Superoxide dismutase [Cu-Zn]</fullName>
        <ecNumber evidence="3">1.15.1.1</ecNumber>
    </recommendedName>
</protein>
<name>A0ABR4LHL8_9EURO</name>
<keyword evidence="3" id="KW-0862">Zinc</keyword>
<dbReference type="PANTHER" id="PTHR10003">
    <property type="entry name" value="SUPEROXIDE DISMUTASE CU-ZN -RELATED"/>
    <property type="match status" value="1"/>
</dbReference>
<keyword evidence="6" id="KW-1185">Reference proteome</keyword>
<comment type="cofactor">
    <cofactor evidence="3">
        <name>Zn(2+)</name>
        <dbReference type="ChEBI" id="CHEBI:29105"/>
    </cofactor>
    <text evidence="3">Binds 1 zinc ion per subunit.</text>
</comment>
<keyword evidence="3" id="KW-0560">Oxidoreductase</keyword>
<dbReference type="InterPro" id="IPR001424">
    <property type="entry name" value="SOD_Cu_Zn_dom"/>
</dbReference>
<dbReference type="GeneID" id="98148698"/>
<dbReference type="EMBL" id="JBFXLQ010000045">
    <property type="protein sequence ID" value="KAL2864048.1"/>
    <property type="molecule type" value="Genomic_DNA"/>
</dbReference>
<dbReference type="RefSeq" id="XP_070883027.1">
    <property type="nucleotide sequence ID" value="XM_071033626.1"/>
</dbReference>
<dbReference type="InterPro" id="IPR018152">
    <property type="entry name" value="SOD_Cu/Zn_BS"/>
</dbReference>
<dbReference type="SUPFAM" id="SSF49329">
    <property type="entry name" value="Cu,Zn superoxide dismutase-like"/>
    <property type="match status" value="1"/>
</dbReference>
<evidence type="ECO:0000313" key="5">
    <source>
        <dbReference type="EMBL" id="KAL2864048.1"/>
    </source>
</evidence>
<evidence type="ECO:0000256" key="3">
    <source>
        <dbReference type="RuleBase" id="RU000393"/>
    </source>
</evidence>
<accession>A0ABR4LHL8</accession>
<sequence length="161" mass="16699">MSGILAVANMTGSVSGLVVFSQATPDALVNVGGILGGLTAGLHGFHVHESPISNGDCATAGSHFNPFHMNHGGPAAEVRHVGDLGNIEANQEGYSFLNLQDSLIQLSGEQSILGLSVVIHADEDDLGLGGYPDSLTTGHSGDRIACGDIVIPDPEWFEQIW</sequence>
<dbReference type="InterPro" id="IPR024134">
    <property type="entry name" value="SOD_Cu/Zn_/chaperone"/>
</dbReference>
<comment type="subunit">
    <text evidence="1">Homodimer.</text>
</comment>
<evidence type="ECO:0000259" key="4">
    <source>
        <dbReference type="Pfam" id="PF00080"/>
    </source>
</evidence>
<comment type="caution">
    <text evidence="5">The sequence shown here is derived from an EMBL/GenBank/DDBJ whole genome shotgun (WGS) entry which is preliminary data.</text>
</comment>
<comment type="similarity">
    <text evidence="3">Belongs to the Cu-Zn superoxide dismutase family.</text>
</comment>
<feature type="domain" description="Superoxide dismutase copper/zinc binding" evidence="4">
    <location>
        <begin position="14"/>
        <end position="149"/>
    </location>
</feature>
<keyword evidence="3" id="KW-0186">Copper</keyword>
<dbReference type="InterPro" id="IPR036423">
    <property type="entry name" value="SOD-like_Cu/Zn_dom_sf"/>
</dbReference>
<evidence type="ECO:0000313" key="6">
    <source>
        <dbReference type="Proteomes" id="UP001610432"/>
    </source>
</evidence>
<evidence type="ECO:0000256" key="1">
    <source>
        <dbReference type="ARBA" id="ARBA00011738"/>
    </source>
</evidence>
<dbReference type="CDD" id="cd00305">
    <property type="entry name" value="Cu-Zn_Superoxide_Dismutase"/>
    <property type="match status" value="1"/>
</dbReference>
<comment type="function">
    <text evidence="3">Destroys radicals which are normally produced within the cells and which are toxic to biological systems.</text>
</comment>
<reference evidence="5 6" key="1">
    <citation type="submission" date="2024-07" db="EMBL/GenBank/DDBJ databases">
        <title>Section-level genome sequencing and comparative genomics of Aspergillus sections Usti and Cavernicolus.</title>
        <authorList>
            <consortium name="Lawrence Berkeley National Laboratory"/>
            <person name="Nybo J.L."/>
            <person name="Vesth T.C."/>
            <person name="Theobald S."/>
            <person name="Frisvad J.C."/>
            <person name="Larsen T.O."/>
            <person name="Kjaerboelling I."/>
            <person name="Rothschild-Mancinelli K."/>
            <person name="Lyhne E.K."/>
            <person name="Kogle M.E."/>
            <person name="Barry K."/>
            <person name="Clum A."/>
            <person name="Na H."/>
            <person name="Ledsgaard L."/>
            <person name="Lin J."/>
            <person name="Lipzen A."/>
            <person name="Kuo A."/>
            <person name="Riley R."/>
            <person name="Mondo S."/>
            <person name="Labutti K."/>
            <person name="Haridas S."/>
            <person name="Pangalinan J."/>
            <person name="Salamov A.A."/>
            <person name="Simmons B.A."/>
            <person name="Magnuson J.K."/>
            <person name="Chen J."/>
            <person name="Drula E."/>
            <person name="Henrissat B."/>
            <person name="Wiebenga A."/>
            <person name="Lubbers R.J."/>
            <person name="Gomes A.C."/>
            <person name="Macurrencykelacurrency M.R."/>
            <person name="Stajich J."/>
            <person name="Grigoriev I.V."/>
            <person name="Mortensen U.H."/>
            <person name="De Vries R.P."/>
            <person name="Baker S.E."/>
            <person name="Andersen M.R."/>
        </authorList>
    </citation>
    <scope>NUCLEOTIDE SEQUENCE [LARGE SCALE GENOMIC DNA]</scope>
    <source>
        <strain evidence="5 6">CBS 449.75</strain>
    </source>
</reference>
<dbReference type="EC" id="1.15.1.1" evidence="3"/>
<dbReference type="PRINTS" id="PR00068">
    <property type="entry name" value="CUZNDISMTASE"/>
</dbReference>
<organism evidence="5 6">
    <name type="scientific">Aspergillus lucknowensis</name>
    <dbReference type="NCBI Taxonomy" id="176173"/>
    <lineage>
        <taxon>Eukaryota</taxon>
        <taxon>Fungi</taxon>
        <taxon>Dikarya</taxon>
        <taxon>Ascomycota</taxon>
        <taxon>Pezizomycotina</taxon>
        <taxon>Eurotiomycetes</taxon>
        <taxon>Eurotiomycetidae</taxon>
        <taxon>Eurotiales</taxon>
        <taxon>Aspergillaceae</taxon>
        <taxon>Aspergillus</taxon>
        <taxon>Aspergillus subgen. Nidulantes</taxon>
    </lineage>
</organism>